<evidence type="ECO:0000313" key="4">
    <source>
        <dbReference type="Proteomes" id="UP000554482"/>
    </source>
</evidence>
<evidence type="ECO:0000256" key="1">
    <source>
        <dbReference type="SAM" id="Coils"/>
    </source>
</evidence>
<feature type="coiled-coil region" evidence="1">
    <location>
        <begin position="1"/>
        <end position="28"/>
    </location>
</feature>
<evidence type="ECO:0000256" key="2">
    <source>
        <dbReference type="SAM" id="MobiDB-lite"/>
    </source>
</evidence>
<comment type="caution">
    <text evidence="3">The sequence shown here is derived from an EMBL/GenBank/DDBJ whole genome shotgun (WGS) entry which is preliminary data.</text>
</comment>
<evidence type="ECO:0000313" key="3">
    <source>
        <dbReference type="EMBL" id="KAF5176415.1"/>
    </source>
</evidence>
<gene>
    <name evidence="3" type="ORF">FRX31_033998</name>
</gene>
<protein>
    <submittedName>
        <fullName evidence="3">Uncharacterized protein</fullName>
    </submittedName>
</protein>
<sequence>MKAMRENLSKLEAAIQEKDNECKAWYKDMEAKSIDVVAEKVKSEVAAFIRSRTVPRKVSESMSPSPSPSPKP</sequence>
<dbReference type="Proteomes" id="UP000554482">
    <property type="component" value="Unassembled WGS sequence"/>
</dbReference>
<proteinExistence type="predicted"/>
<keyword evidence="1" id="KW-0175">Coiled coil</keyword>
<reference evidence="3 4" key="1">
    <citation type="submission" date="2020-06" db="EMBL/GenBank/DDBJ databases">
        <title>Transcriptomic and genomic resources for Thalictrum thalictroides and T. hernandezii: Facilitating candidate gene discovery in an emerging model plant lineage.</title>
        <authorList>
            <person name="Arias T."/>
            <person name="Riano-Pachon D.M."/>
            <person name="Di Stilio V.S."/>
        </authorList>
    </citation>
    <scope>NUCLEOTIDE SEQUENCE [LARGE SCALE GENOMIC DNA]</scope>
    <source>
        <strain evidence="4">cv. WT478/WT964</strain>
        <tissue evidence="3">Leaves</tissue>
    </source>
</reference>
<accession>A0A7J6UW49</accession>
<name>A0A7J6UW49_THATH</name>
<organism evidence="3 4">
    <name type="scientific">Thalictrum thalictroides</name>
    <name type="common">Rue-anemone</name>
    <name type="synonym">Anemone thalictroides</name>
    <dbReference type="NCBI Taxonomy" id="46969"/>
    <lineage>
        <taxon>Eukaryota</taxon>
        <taxon>Viridiplantae</taxon>
        <taxon>Streptophyta</taxon>
        <taxon>Embryophyta</taxon>
        <taxon>Tracheophyta</taxon>
        <taxon>Spermatophyta</taxon>
        <taxon>Magnoliopsida</taxon>
        <taxon>Ranunculales</taxon>
        <taxon>Ranunculaceae</taxon>
        <taxon>Thalictroideae</taxon>
        <taxon>Thalictrum</taxon>
    </lineage>
</organism>
<feature type="region of interest" description="Disordered" evidence="2">
    <location>
        <begin position="53"/>
        <end position="72"/>
    </location>
</feature>
<keyword evidence="4" id="KW-1185">Reference proteome</keyword>
<dbReference type="AlphaFoldDB" id="A0A7J6UW49"/>
<dbReference type="EMBL" id="JABWDY010042767">
    <property type="protein sequence ID" value="KAF5176415.1"/>
    <property type="molecule type" value="Genomic_DNA"/>
</dbReference>